<feature type="domain" description="Response regulatory" evidence="10">
    <location>
        <begin position="3"/>
        <end position="120"/>
    </location>
</feature>
<feature type="modified residue" description="4-aspartylphosphate" evidence="8">
    <location>
        <position position="55"/>
    </location>
</feature>
<evidence type="ECO:0000256" key="7">
    <source>
        <dbReference type="ARBA" id="ARBA00023163"/>
    </source>
</evidence>
<evidence type="ECO:0000256" key="6">
    <source>
        <dbReference type="ARBA" id="ARBA00023125"/>
    </source>
</evidence>
<proteinExistence type="predicted"/>
<evidence type="ECO:0000259" key="10">
    <source>
        <dbReference type="PROSITE" id="PS50110"/>
    </source>
</evidence>
<dbReference type="PROSITE" id="PS00041">
    <property type="entry name" value="HTH_ARAC_FAMILY_1"/>
    <property type="match status" value="1"/>
</dbReference>
<dbReference type="InterPro" id="IPR011006">
    <property type="entry name" value="CheY-like_superfamily"/>
</dbReference>
<comment type="subcellular location">
    <subcellularLocation>
        <location evidence="1">Cytoplasm</location>
    </subcellularLocation>
</comment>
<dbReference type="Proteomes" id="UP000502248">
    <property type="component" value="Chromosome"/>
</dbReference>
<dbReference type="Pfam" id="PF00072">
    <property type="entry name" value="Response_reg"/>
    <property type="match status" value="1"/>
</dbReference>
<keyword evidence="5" id="KW-0805">Transcription regulation</keyword>
<keyword evidence="7" id="KW-0804">Transcription</keyword>
<dbReference type="Gene3D" id="3.40.50.2300">
    <property type="match status" value="1"/>
</dbReference>
<dbReference type="InterPro" id="IPR009057">
    <property type="entry name" value="Homeodomain-like_sf"/>
</dbReference>
<evidence type="ECO:0000256" key="5">
    <source>
        <dbReference type="ARBA" id="ARBA00023015"/>
    </source>
</evidence>
<dbReference type="Gene3D" id="1.10.10.60">
    <property type="entry name" value="Homeodomain-like"/>
    <property type="match status" value="2"/>
</dbReference>
<dbReference type="SUPFAM" id="SSF52172">
    <property type="entry name" value="CheY-like"/>
    <property type="match status" value="1"/>
</dbReference>
<dbReference type="SUPFAM" id="SSF46689">
    <property type="entry name" value="Homeodomain-like"/>
    <property type="match status" value="2"/>
</dbReference>
<dbReference type="PROSITE" id="PS01124">
    <property type="entry name" value="HTH_ARAC_FAMILY_2"/>
    <property type="match status" value="1"/>
</dbReference>
<keyword evidence="4" id="KW-0902">Two-component regulatory system</keyword>
<dbReference type="KEGG" id="cheb:HH215_16135"/>
<evidence type="ECO:0000256" key="2">
    <source>
        <dbReference type="ARBA" id="ARBA00022490"/>
    </source>
</evidence>
<evidence type="ECO:0000313" key="12">
    <source>
        <dbReference type="Proteomes" id="UP000502248"/>
    </source>
</evidence>
<evidence type="ECO:0000256" key="4">
    <source>
        <dbReference type="ARBA" id="ARBA00023012"/>
    </source>
</evidence>
<dbReference type="PANTHER" id="PTHR42713">
    <property type="entry name" value="HISTIDINE KINASE-RELATED"/>
    <property type="match status" value="1"/>
</dbReference>
<sequence>MYRVAIVDDEPVIRFGIRASVDWERENIGLAGDFANGEEAWKKISDEPVDILITDIKMPIMDGLELTKRTLSLHPKTKVILVSSYNDFEFVRQGLKLGVVDYLLKPTLEPEGLLELVRKCLRLIEEERKYDDDRRFIRATRLTSDRRKLETDIKRALVHEEMRLSPDEAPSWMKEGYALCTVLVSGLRETEESYGEMHVGMLLEELQEVVYETADVGVAFLAGDRTLVIGIPAPGDLPPEKTIKAICSEWVDRLDIRVTVGYAVGSTPEMLRSVYRSSGLAAQRRFYEGEGTYGLPDCSDSLEYPQSHENKPTQTLFRELKSASQSRDYDAADAIVRNWTERWRAMRTDPNNVRKEAFEIVTALFMNEQEMSVLLEGFEELKRAETLEELTGLLTTQIRGYRKSFAAGSHTFKGNKQLIDKAIAYISAHYTGDISLQRLADHVHMSKNYFCLQFKHHTGHNFIDYLIRLRIGKAKEIIGDHSLKIYEVAEKAGFNDVKYFSKLFKKMTGLSPVDYRESLTGHGLCKEESP</sequence>
<evidence type="ECO:0000256" key="3">
    <source>
        <dbReference type="ARBA" id="ARBA00022553"/>
    </source>
</evidence>
<dbReference type="InterPro" id="IPR020449">
    <property type="entry name" value="Tscrpt_reg_AraC-type_HTH"/>
</dbReference>
<dbReference type="GO" id="GO:0003700">
    <property type="term" value="F:DNA-binding transcription factor activity"/>
    <property type="evidence" value="ECO:0007669"/>
    <property type="project" value="InterPro"/>
</dbReference>
<feature type="domain" description="HTH araC/xylS-type" evidence="9">
    <location>
        <begin position="420"/>
        <end position="518"/>
    </location>
</feature>
<accession>A0A7Z2VKI4</accession>
<keyword evidence="6" id="KW-0238">DNA-binding</keyword>
<dbReference type="InterPro" id="IPR018062">
    <property type="entry name" value="HTH_AraC-typ_CS"/>
</dbReference>
<evidence type="ECO:0000256" key="1">
    <source>
        <dbReference type="ARBA" id="ARBA00004496"/>
    </source>
</evidence>
<dbReference type="AlphaFoldDB" id="A0A7Z2VKI4"/>
<dbReference type="GO" id="GO:0000160">
    <property type="term" value="P:phosphorelay signal transduction system"/>
    <property type="evidence" value="ECO:0007669"/>
    <property type="project" value="UniProtKB-KW"/>
</dbReference>
<dbReference type="SMART" id="SM00342">
    <property type="entry name" value="HTH_ARAC"/>
    <property type="match status" value="1"/>
</dbReference>
<dbReference type="CDD" id="cd17536">
    <property type="entry name" value="REC_YesN-like"/>
    <property type="match status" value="1"/>
</dbReference>
<evidence type="ECO:0000313" key="11">
    <source>
        <dbReference type="EMBL" id="QJD84554.1"/>
    </source>
</evidence>
<dbReference type="GO" id="GO:0005737">
    <property type="term" value="C:cytoplasm"/>
    <property type="evidence" value="ECO:0007669"/>
    <property type="project" value="UniProtKB-SubCell"/>
</dbReference>
<evidence type="ECO:0000259" key="9">
    <source>
        <dbReference type="PROSITE" id="PS01124"/>
    </source>
</evidence>
<reference evidence="11 12" key="1">
    <citation type="submission" date="2020-04" db="EMBL/GenBank/DDBJ databases">
        <title>Genome sequencing of novel species.</title>
        <authorList>
            <person name="Heo J."/>
            <person name="Kim S.-J."/>
            <person name="Kim J.-S."/>
            <person name="Hong S.-B."/>
            <person name="Kwon S.-W."/>
        </authorList>
    </citation>
    <scope>NUCLEOTIDE SEQUENCE [LARGE SCALE GENOMIC DNA]</scope>
    <source>
        <strain evidence="11 12">MFER-1</strain>
    </source>
</reference>
<keyword evidence="3 8" id="KW-0597">Phosphoprotein</keyword>
<evidence type="ECO:0000256" key="8">
    <source>
        <dbReference type="PROSITE-ProRule" id="PRU00169"/>
    </source>
</evidence>
<gene>
    <name evidence="11" type="ORF">HH215_16135</name>
</gene>
<dbReference type="GO" id="GO:0043565">
    <property type="term" value="F:sequence-specific DNA binding"/>
    <property type="evidence" value="ECO:0007669"/>
    <property type="project" value="InterPro"/>
</dbReference>
<name>A0A7Z2VKI4_9BACL</name>
<dbReference type="EMBL" id="CP051680">
    <property type="protein sequence ID" value="QJD84554.1"/>
    <property type="molecule type" value="Genomic_DNA"/>
</dbReference>
<dbReference type="Pfam" id="PF12833">
    <property type="entry name" value="HTH_18"/>
    <property type="match status" value="1"/>
</dbReference>
<dbReference type="RefSeq" id="WP_169280835.1">
    <property type="nucleotide sequence ID" value="NZ_CP051680.1"/>
</dbReference>
<dbReference type="PROSITE" id="PS50110">
    <property type="entry name" value="RESPONSE_REGULATORY"/>
    <property type="match status" value="1"/>
</dbReference>
<organism evidence="11 12">
    <name type="scientific">Cohnella herbarum</name>
    <dbReference type="NCBI Taxonomy" id="2728023"/>
    <lineage>
        <taxon>Bacteria</taxon>
        <taxon>Bacillati</taxon>
        <taxon>Bacillota</taxon>
        <taxon>Bacilli</taxon>
        <taxon>Bacillales</taxon>
        <taxon>Paenibacillaceae</taxon>
        <taxon>Cohnella</taxon>
    </lineage>
</organism>
<dbReference type="PRINTS" id="PR00032">
    <property type="entry name" value="HTHARAC"/>
</dbReference>
<dbReference type="InterPro" id="IPR018060">
    <property type="entry name" value="HTH_AraC"/>
</dbReference>
<protein>
    <submittedName>
        <fullName evidence="11">Response regulator</fullName>
    </submittedName>
</protein>
<dbReference type="InterPro" id="IPR001789">
    <property type="entry name" value="Sig_transdc_resp-reg_receiver"/>
</dbReference>
<dbReference type="InterPro" id="IPR051552">
    <property type="entry name" value="HptR"/>
</dbReference>
<dbReference type="SMART" id="SM00448">
    <property type="entry name" value="REC"/>
    <property type="match status" value="1"/>
</dbReference>
<keyword evidence="2" id="KW-0963">Cytoplasm</keyword>
<keyword evidence="12" id="KW-1185">Reference proteome</keyword>
<dbReference type="PANTHER" id="PTHR42713:SF3">
    <property type="entry name" value="TRANSCRIPTIONAL REGULATORY PROTEIN HPTR"/>
    <property type="match status" value="1"/>
</dbReference>